<organism evidence="1 2">
    <name type="scientific">Nostoc spongiaeforme FACHB-130</name>
    <dbReference type="NCBI Taxonomy" id="1357510"/>
    <lineage>
        <taxon>Bacteria</taxon>
        <taxon>Bacillati</taxon>
        <taxon>Cyanobacteriota</taxon>
        <taxon>Cyanophyceae</taxon>
        <taxon>Nostocales</taxon>
        <taxon>Nostocaceae</taxon>
        <taxon>Nostoc</taxon>
    </lineage>
</organism>
<protein>
    <submittedName>
        <fullName evidence="1">Uncharacterized protein</fullName>
    </submittedName>
</protein>
<gene>
    <name evidence="1" type="ORF">H6G74_09130</name>
</gene>
<name>A0ABR8FTL7_9NOSO</name>
<evidence type="ECO:0000313" key="1">
    <source>
        <dbReference type="EMBL" id="MBD2594489.1"/>
    </source>
</evidence>
<evidence type="ECO:0000313" key="2">
    <source>
        <dbReference type="Proteomes" id="UP000603457"/>
    </source>
</evidence>
<sequence length="132" mass="15248">MNSCSRLSDFIRTANSVKTVLKIGEPSPETSSIFKPQERGSPEIVLKPKQWCEVELPLVFSHMSILLIETLSETQHGELMVTSRKVNHETAVNLKSHMSHLHYVNQKQLQEIQKLHDYILEAWIAYRQSHNQ</sequence>
<comment type="caution">
    <text evidence="1">The sequence shown here is derived from an EMBL/GenBank/DDBJ whole genome shotgun (WGS) entry which is preliminary data.</text>
</comment>
<dbReference type="Proteomes" id="UP000603457">
    <property type="component" value="Unassembled WGS sequence"/>
</dbReference>
<reference evidence="1 2" key="1">
    <citation type="journal article" date="2020" name="ISME J.">
        <title>Comparative genomics reveals insights into cyanobacterial evolution and habitat adaptation.</title>
        <authorList>
            <person name="Chen M.Y."/>
            <person name="Teng W.K."/>
            <person name="Zhao L."/>
            <person name="Hu C.X."/>
            <person name="Zhou Y.K."/>
            <person name="Han B.P."/>
            <person name="Song L.R."/>
            <person name="Shu W.S."/>
        </authorList>
    </citation>
    <scope>NUCLEOTIDE SEQUENCE [LARGE SCALE GENOMIC DNA]</scope>
    <source>
        <strain evidence="1 2">FACHB-130</strain>
    </source>
</reference>
<accession>A0ABR8FTL7</accession>
<keyword evidence="2" id="KW-1185">Reference proteome</keyword>
<proteinExistence type="predicted"/>
<dbReference type="EMBL" id="JACJTB010000008">
    <property type="protein sequence ID" value="MBD2594489.1"/>
    <property type="molecule type" value="Genomic_DNA"/>
</dbReference>
<dbReference type="RefSeq" id="WP_190967358.1">
    <property type="nucleotide sequence ID" value="NZ_JACJTB010000008.1"/>
</dbReference>